<evidence type="ECO:0000256" key="2">
    <source>
        <dbReference type="ARBA" id="ARBA00009695"/>
    </source>
</evidence>
<reference evidence="7 8" key="1">
    <citation type="journal article" date="2013" name="Genome Announc.">
        <title>Complete Genome Sequence of Leifsonia xyli subsp. cynodontis Strain DSM46306, a Gram-Positive Bacterial Pathogen of Grasses.</title>
        <authorList>
            <person name="Monteiro-Vitorello C.B."/>
            <person name="Zerillo M.M."/>
            <person name="Van Sluys M.A."/>
            <person name="Camargo L.E."/>
            <person name="Kitajima J.P."/>
        </authorList>
    </citation>
    <scope>NUCLEOTIDE SEQUENCE [LARGE SCALE GENOMIC DNA]</scope>
    <source>
        <strain evidence="7 8">DSM 46306</strain>
    </source>
</reference>
<dbReference type="KEGG" id="lxy:O159_18510"/>
<dbReference type="PATRIC" id="fig|1389489.3.peg.1782"/>
<keyword evidence="8" id="KW-1185">Reference proteome</keyword>
<evidence type="ECO:0000256" key="5">
    <source>
        <dbReference type="SAM" id="MobiDB-lite"/>
    </source>
</evidence>
<dbReference type="InterPro" id="IPR053924">
    <property type="entry name" value="RecX_HTH_2nd"/>
</dbReference>
<dbReference type="Gene3D" id="1.10.10.10">
    <property type="entry name" value="Winged helix-like DNA-binding domain superfamily/Winged helix DNA-binding domain"/>
    <property type="match status" value="1"/>
</dbReference>
<dbReference type="eggNOG" id="COG2137">
    <property type="taxonomic scope" value="Bacteria"/>
</dbReference>
<comment type="subcellular location">
    <subcellularLocation>
        <location evidence="1">Cytoplasm</location>
    </subcellularLocation>
</comment>
<dbReference type="AlphaFoldDB" id="U3P8S6"/>
<comment type="similarity">
    <text evidence="2">Belongs to the RecX family.</text>
</comment>
<dbReference type="STRING" id="1389489.O159_18510"/>
<feature type="compositionally biased region" description="Basic and acidic residues" evidence="5">
    <location>
        <begin position="56"/>
        <end position="67"/>
    </location>
</feature>
<dbReference type="GO" id="GO:0005737">
    <property type="term" value="C:cytoplasm"/>
    <property type="evidence" value="ECO:0007669"/>
    <property type="project" value="UniProtKB-SubCell"/>
</dbReference>
<evidence type="ECO:0000256" key="3">
    <source>
        <dbReference type="ARBA" id="ARBA00018111"/>
    </source>
</evidence>
<dbReference type="Proteomes" id="UP000016743">
    <property type="component" value="Chromosome"/>
</dbReference>
<proteinExistence type="inferred from homology"/>
<evidence type="ECO:0000256" key="1">
    <source>
        <dbReference type="ARBA" id="ARBA00004496"/>
    </source>
</evidence>
<keyword evidence="4" id="KW-0963">Cytoplasm</keyword>
<evidence type="ECO:0000313" key="8">
    <source>
        <dbReference type="Proteomes" id="UP000016743"/>
    </source>
</evidence>
<organism evidence="7 8">
    <name type="scientific">Leifsonia xyli subsp. cynodontis DSM 46306</name>
    <dbReference type="NCBI Taxonomy" id="1389489"/>
    <lineage>
        <taxon>Bacteria</taxon>
        <taxon>Bacillati</taxon>
        <taxon>Actinomycetota</taxon>
        <taxon>Actinomycetes</taxon>
        <taxon>Micrococcales</taxon>
        <taxon>Microbacteriaceae</taxon>
        <taxon>Leifsonia</taxon>
    </lineage>
</organism>
<accession>U3P8S6</accession>
<evidence type="ECO:0000259" key="6">
    <source>
        <dbReference type="Pfam" id="PF02631"/>
    </source>
</evidence>
<dbReference type="Pfam" id="PF02631">
    <property type="entry name" value="RecX_HTH2"/>
    <property type="match status" value="1"/>
</dbReference>
<gene>
    <name evidence="7" type="ORF">O159_18510</name>
</gene>
<protein>
    <recommendedName>
        <fullName evidence="3">Regulatory protein RecX</fullName>
    </recommendedName>
</protein>
<evidence type="ECO:0000256" key="4">
    <source>
        <dbReference type="ARBA" id="ARBA00022490"/>
    </source>
</evidence>
<feature type="domain" description="RecX second three-helical" evidence="6">
    <location>
        <begin position="118"/>
        <end position="159"/>
    </location>
</feature>
<dbReference type="InterPro" id="IPR036388">
    <property type="entry name" value="WH-like_DNA-bd_sf"/>
</dbReference>
<name>U3P8S6_LEIXC</name>
<dbReference type="HOGENOM" id="CLU_1508804_0_0_11"/>
<feature type="region of interest" description="Disordered" evidence="5">
    <location>
        <begin position="1"/>
        <end position="67"/>
    </location>
</feature>
<sequence length="178" mass="19107">MTRSVGQGGNVAVPRTVRPVAELPRAQGVSTQAVPAQGGALRNDTGAEEPPVAAPAREDVSGEQDERLGRAVTGLTIRQLARRGMSRWELEQLLTTREIASEVYGPELDRLEAMGVIDDASLAATLAFAQHSRKGRGKSAIEQDLKRRHIDPELIELALGDIADEDELMCCSGTLVEV</sequence>
<evidence type="ECO:0000313" key="7">
    <source>
        <dbReference type="EMBL" id="AGW41874.1"/>
    </source>
</evidence>
<dbReference type="EMBL" id="CP006734">
    <property type="protein sequence ID" value="AGW41874.1"/>
    <property type="molecule type" value="Genomic_DNA"/>
</dbReference>
<dbReference type="RefSeq" id="WP_021755357.1">
    <property type="nucleotide sequence ID" value="NC_022438.1"/>
</dbReference>